<sequence length="161" mass="16844">MLSHTALLSQRRLIETSRRQPAGVDESTEQGLRDALAEAESPAWSVRAAAGRRLAAAPRIEGVAGVLHRLLLDAQDTGATSDTAAALLARGDPAGLRAVLAALAVASDQGTADQLAAELDRDPRWATGQDGDDLIARLRILAASGDPDVHNEALSRLACLR</sequence>
<proteinExistence type="predicted"/>
<dbReference type="Proteomes" id="UP000600946">
    <property type="component" value="Unassembled WGS sequence"/>
</dbReference>
<accession>A0ABQ3AHP3</accession>
<evidence type="ECO:0000313" key="1">
    <source>
        <dbReference type="EMBL" id="GGY54050.1"/>
    </source>
</evidence>
<organism evidence="1 2">
    <name type="scientific">Streptomyces xanthochromogenes</name>
    <dbReference type="NCBI Taxonomy" id="67384"/>
    <lineage>
        <taxon>Bacteria</taxon>
        <taxon>Bacillati</taxon>
        <taxon>Actinomycetota</taxon>
        <taxon>Actinomycetes</taxon>
        <taxon>Kitasatosporales</taxon>
        <taxon>Streptomycetaceae</taxon>
        <taxon>Streptomyces</taxon>
    </lineage>
</organism>
<comment type="caution">
    <text evidence="1">The sequence shown here is derived from an EMBL/GenBank/DDBJ whole genome shotgun (WGS) entry which is preliminary data.</text>
</comment>
<reference evidence="2" key="1">
    <citation type="journal article" date="2019" name="Int. J. Syst. Evol. Microbiol.">
        <title>The Global Catalogue of Microorganisms (GCM) 10K type strain sequencing project: providing services to taxonomists for standard genome sequencing and annotation.</title>
        <authorList>
            <consortium name="The Broad Institute Genomics Platform"/>
            <consortium name="The Broad Institute Genome Sequencing Center for Infectious Disease"/>
            <person name="Wu L."/>
            <person name="Ma J."/>
        </authorList>
    </citation>
    <scope>NUCLEOTIDE SEQUENCE [LARGE SCALE GENOMIC DNA]</scope>
    <source>
        <strain evidence="2">JCM 4594</strain>
    </source>
</reference>
<protein>
    <recommendedName>
        <fullName evidence="3">HEAT repeat domain-containing protein</fullName>
    </recommendedName>
</protein>
<keyword evidence="2" id="KW-1185">Reference proteome</keyword>
<name>A0ABQ3AHP3_9ACTN</name>
<dbReference type="EMBL" id="BMUU01000011">
    <property type="protein sequence ID" value="GGY54050.1"/>
    <property type="molecule type" value="Genomic_DNA"/>
</dbReference>
<gene>
    <name evidence="1" type="ORF">GCM10010326_55360</name>
</gene>
<evidence type="ECO:0008006" key="3">
    <source>
        <dbReference type="Google" id="ProtNLM"/>
    </source>
</evidence>
<evidence type="ECO:0000313" key="2">
    <source>
        <dbReference type="Proteomes" id="UP000600946"/>
    </source>
</evidence>